<reference evidence="2 3" key="1">
    <citation type="journal article" date="2012" name="Genome Biol.">
        <title>Genome and low-iron response of an oceanic diatom adapted to chronic iron limitation.</title>
        <authorList>
            <person name="Lommer M."/>
            <person name="Specht M."/>
            <person name="Roy A.S."/>
            <person name="Kraemer L."/>
            <person name="Andreson R."/>
            <person name="Gutowska M.A."/>
            <person name="Wolf J."/>
            <person name="Bergner S.V."/>
            <person name="Schilhabel M.B."/>
            <person name="Klostermeier U.C."/>
            <person name="Beiko R.G."/>
            <person name="Rosenstiel P."/>
            <person name="Hippler M."/>
            <person name="Laroche J."/>
        </authorList>
    </citation>
    <scope>NUCLEOTIDE SEQUENCE [LARGE SCALE GENOMIC DNA]</scope>
    <source>
        <strain evidence="2 3">CCMP1005</strain>
    </source>
</reference>
<feature type="region of interest" description="Disordered" evidence="1">
    <location>
        <begin position="66"/>
        <end position="94"/>
    </location>
</feature>
<dbReference type="AlphaFoldDB" id="K0RW21"/>
<evidence type="ECO:0000256" key="1">
    <source>
        <dbReference type="SAM" id="MobiDB-lite"/>
    </source>
</evidence>
<organism evidence="2 3">
    <name type="scientific">Thalassiosira oceanica</name>
    <name type="common">Marine diatom</name>
    <dbReference type="NCBI Taxonomy" id="159749"/>
    <lineage>
        <taxon>Eukaryota</taxon>
        <taxon>Sar</taxon>
        <taxon>Stramenopiles</taxon>
        <taxon>Ochrophyta</taxon>
        <taxon>Bacillariophyta</taxon>
        <taxon>Coscinodiscophyceae</taxon>
        <taxon>Thalassiosirophycidae</taxon>
        <taxon>Thalassiosirales</taxon>
        <taxon>Thalassiosiraceae</taxon>
        <taxon>Thalassiosira</taxon>
    </lineage>
</organism>
<dbReference type="EMBL" id="AGNL01029299">
    <property type="protein sequence ID" value="EJK57155.1"/>
    <property type="molecule type" value="Genomic_DNA"/>
</dbReference>
<keyword evidence="3" id="KW-1185">Reference proteome</keyword>
<dbReference type="eggNOG" id="ENOG502SCPK">
    <property type="taxonomic scope" value="Eukaryota"/>
</dbReference>
<comment type="caution">
    <text evidence="2">The sequence shown here is derived from an EMBL/GenBank/DDBJ whole genome shotgun (WGS) entry which is preliminary data.</text>
</comment>
<gene>
    <name evidence="2" type="ORF">THAOC_22833</name>
</gene>
<protein>
    <submittedName>
        <fullName evidence="2">Uncharacterized protein</fullName>
    </submittedName>
</protein>
<sequence>SSSSGPWRRRPAENRSRGAPYPLEIFIARQNAAVVPSVVAVSPPRVERRPDDGGLALAASAAAVISPGEDEGRGGGGRHPSLVHRTRPGGVTAHRSRCAAPSWSRPFGALVLLAPAASNLGPVLRAAPTSSSASAPPAPWMTLGGWGPNGPLLSANKVGHVWTSKRVAFCEPQNWSLKLPGYGDGSPVPKALGPQGPKLGGRRPLPGRPAHRRIWSMGRPPPGSATRTRATGGPSPNGRGGPDLIVTGRGGLDV</sequence>
<feature type="region of interest" description="Disordered" evidence="1">
    <location>
        <begin position="186"/>
        <end position="254"/>
    </location>
</feature>
<accession>K0RW21</accession>
<feature type="region of interest" description="Disordered" evidence="1">
    <location>
        <begin position="1"/>
        <end position="20"/>
    </location>
</feature>
<proteinExistence type="predicted"/>
<name>K0RW21_THAOC</name>
<dbReference type="Proteomes" id="UP000266841">
    <property type="component" value="Unassembled WGS sequence"/>
</dbReference>
<evidence type="ECO:0000313" key="2">
    <source>
        <dbReference type="EMBL" id="EJK57155.1"/>
    </source>
</evidence>
<feature type="non-terminal residue" evidence="2">
    <location>
        <position position="1"/>
    </location>
</feature>
<evidence type="ECO:0000313" key="3">
    <source>
        <dbReference type="Proteomes" id="UP000266841"/>
    </source>
</evidence>